<dbReference type="AlphaFoldDB" id="X1LU43"/>
<name>X1LU43_9ZZZZ</name>
<keyword evidence="1" id="KW-0175">Coiled coil</keyword>
<dbReference type="EMBL" id="BARV01016082">
    <property type="protein sequence ID" value="GAI22887.1"/>
    <property type="molecule type" value="Genomic_DNA"/>
</dbReference>
<feature type="coiled-coil region" evidence="1">
    <location>
        <begin position="15"/>
        <end position="49"/>
    </location>
</feature>
<feature type="non-terminal residue" evidence="2">
    <location>
        <position position="1"/>
    </location>
</feature>
<organism evidence="2">
    <name type="scientific">marine sediment metagenome</name>
    <dbReference type="NCBI Taxonomy" id="412755"/>
    <lineage>
        <taxon>unclassified sequences</taxon>
        <taxon>metagenomes</taxon>
        <taxon>ecological metagenomes</taxon>
    </lineage>
</organism>
<dbReference type="InterPro" id="IPR007813">
    <property type="entry name" value="PilN"/>
</dbReference>
<gene>
    <name evidence="2" type="ORF">S06H3_27685</name>
</gene>
<comment type="caution">
    <text evidence="2">The sequence shown here is derived from an EMBL/GenBank/DDBJ whole genome shotgun (WGS) entry which is preliminary data.</text>
</comment>
<reference evidence="2" key="1">
    <citation type="journal article" date="2014" name="Front. Microbiol.">
        <title>High frequency of phylogenetically diverse reductive dehalogenase-homologous genes in deep subseafloor sedimentary metagenomes.</title>
        <authorList>
            <person name="Kawai M."/>
            <person name="Futagami T."/>
            <person name="Toyoda A."/>
            <person name="Takaki Y."/>
            <person name="Nishi S."/>
            <person name="Hori S."/>
            <person name="Arai W."/>
            <person name="Tsubouchi T."/>
            <person name="Morono Y."/>
            <person name="Uchiyama I."/>
            <person name="Ito T."/>
            <person name="Fujiyama A."/>
            <person name="Inagaki F."/>
            <person name="Takami H."/>
        </authorList>
    </citation>
    <scope>NUCLEOTIDE SEQUENCE</scope>
    <source>
        <strain evidence="2">Expedition CK06-06</strain>
    </source>
</reference>
<sequence length="141" mass="15230">IQNTAADTAVVQDQLDTANQILKEKKAEKQLQTEEIAELEKAVTELEVTYNAFTTVLDSFDSNHAEVNGDLVVVISTLPGTVNLTSISHATGLAISGTAPSEEEVRAYATALRASDRFSRVIVSNIIRTEGGMSFNFTINK</sequence>
<proteinExistence type="predicted"/>
<evidence type="ECO:0000313" key="2">
    <source>
        <dbReference type="EMBL" id="GAI22887.1"/>
    </source>
</evidence>
<protein>
    <submittedName>
        <fullName evidence="2">Uncharacterized protein</fullName>
    </submittedName>
</protein>
<accession>X1LU43</accession>
<dbReference type="Pfam" id="PF05137">
    <property type="entry name" value="PilN"/>
    <property type="match status" value="1"/>
</dbReference>
<evidence type="ECO:0000256" key="1">
    <source>
        <dbReference type="SAM" id="Coils"/>
    </source>
</evidence>